<proteinExistence type="inferred from homology"/>
<evidence type="ECO:0000256" key="2">
    <source>
        <dbReference type="ARBA" id="ARBA00022676"/>
    </source>
</evidence>
<keyword evidence="2" id="KW-0328">Glycosyltransferase</keyword>
<protein>
    <submittedName>
        <fullName evidence="5">Glycosyl transferase family 2</fullName>
    </submittedName>
</protein>
<evidence type="ECO:0000256" key="3">
    <source>
        <dbReference type="ARBA" id="ARBA00022679"/>
    </source>
</evidence>
<dbReference type="SUPFAM" id="SSF53448">
    <property type="entry name" value="Nucleotide-diphospho-sugar transferases"/>
    <property type="match status" value="1"/>
</dbReference>
<dbReference type="Pfam" id="PF00535">
    <property type="entry name" value="Glycos_transf_2"/>
    <property type="match status" value="1"/>
</dbReference>
<dbReference type="InterPro" id="IPR029044">
    <property type="entry name" value="Nucleotide-diphossugar_trans"/>
</dbReference>
<dbReference type="GO" id="GO:0016757">
    <property type="term" value="F:glycosyltransferase activity"/>
    <property type="evidence" value="ECO:0007669"/>
    <property type="project" value="UniProtKB-KW"/>
</dbReference>
<organism evidence="5 6">
    <name type="scientific">Candidatus Daviesbacteria bacterium GW2011_GWA2_40_9</name>
    <dbReference type="NCBI Taxonomy" id="1618424"/>
    <lineage>
        <taxon>Bacteria</taxon>
        <taxon>Candidatus Daviesiibacteriota</taxon>
    </lineage>
</organism>
<dbReference type="PANTHER" id="PTHR43179">
    <property type="entry name" value="RHAMNOSYLTRANSFERASE WBBL"/>
    <property type="match status" value="1"/>
</dbReference>
<dbReference type="AlphaFoldDB" id="A0A0G0U0F0"/>
<dbReference type="InterPro" id="IPR001173">
    <property type="entry name" value="Glyco_trans_2-like"/>
</dbReference>
<dbReference type="Proteomes" id="UP000034601">
    <property type="component" value="Unassembled WGS sequence"/>
</dbReference>
<accession>A0A0G0U0F0</accession>
<evidence type="ECO:0000313" key="5">
    <source>
        <dbReference type="EMBL" id="KKR82563.1"/>
    </source>
</evidence>
<comment type="caution">
    <text evidence="5">The sequence shown here is derived from an EMBL/GenBank/DDBJ whole genome shotgun (WGS) entry which is preliminary data.</text>
</comment>
<dbReference type="CDD" id="cd04186">
    <property type="entry name" value="GT_2_like_c"/>
    <property type="match status" value="1"/>
</dbReference>
<evidence type="ECO:0000256" key="1">
    <source>
        <dbReference type="ARBA" id="ARBA00006739"/>
    </source>
</evidence>
<evidence type="ECO:0000313" key="6">
    <source>
        <dbReference type="Proteomes" id="UP000034601"/>
    </source>
</evidence>
<feature type="domain" description="Glycosyltransferase 2-like" evidence="4">
    <location>
        <begin position="6"/>
        <end position="167"/>
    </location>
</feature>
<sequence length="281" mass="31812">MKKVAVVILNYKARENTLKCADSVKKSDYENLEIIVVDNNSGDGLAEEIKKVVGVIFIQNKDNLGYSGGNNVGIKKALEDEAEYVFILNMDTVIDKKAITQLVIAIEENQAGVLGPKILFFDKKTIWYAGGTLDLNNVLGGHRGVDEEDHGQYEKIEETDNVTGGAMFVKSDIFVKIGLFDERYFLYYEDSDFCFRAKRAGFKLMYVPTAVIYHENAKSTGLGSPRQDYFITRNRMLFASKFLPFRTRFALFRETLRNIAISTKRLALIDFLRGNWGKGSF</sequence>
<keyword evidence="3 5" id="KW-0808">Transferase</keyword>
<name>A0A0G0U0F0_9BACT</name>
<comment type="similarity">
    <text evidence="1">Belongs to the glycosyltransferase 2 family.</text>
</comment>
<gene>
    <name evidence="5" type="ORF">UU29_C0011G0010</name>
</gene>
<dbReference type="Gene3D" id="3.90.550.10">
    <property type="entry name" value="Spore Coat Polysaccharide Biosynthesis Protein SpsA, Chain A"/>
    <property type="match status" value="1"/>
</dbReference>
<reference evidence="5 6" key="1">
    <citation type="journal article" date="2015" name="Nature">
        <title>rRNA introns, odd ribosomes, and small enigmatic genomes across a large radiation of phyla.</title>
        <authorList>
            <person name="Brown C.T."/>
            <person name="Hug L.A."/>
            <person name="Thomas B.C."/>
            <person name="Sharon I."/>
            <person name="Castelle C.J."/>
            <person name="Singh A."/>
            <person name="Wilkins M.J."/>
            <person name="Williams K.H."/>
            <person name="Banfield J.F."/>
        </authorList>
    </citation>
    <scope>NUCLEOTIDE SEQUENCE [LARGE SCALE GENOMIC DNA]</scope>
</reference>
<evidence type="ECO:0000259" key="4">
    <source>
        <dbReference type="Pfam" id="PF00535"/>
    </source>
</evidence>
<dbReference type="EMBL" id="LCAB01000011">
    <property type="protein sequence ID" value="KKR82563.1"/>
    <property type="molecule type" value="Genomic_DNA"/>
</dbReference>
<dbReference type="PANTHER" id="PTHR43179:SF12">
    <property type="entry name" value="GALACTOFURANOSYLTRANSFERASE GLFT2"/>
    <property type="match status" value="1"/>
</dbReference>